<organism evidence="1 2">
    <name type="scientific">Rhizobium loti</name>
    <name type="common">Mesorhizobium loti</name>
    <dbReference type="NCBI Taxonomy" id="381"/>
    <lineage>
        <taxon>Bacteria</taxon>
        <taxon>Pseudomonadati</taxon>
        <taxon>Pseudomonadota</taxon>
        <taxon>Alphaproteobacteria</taxon>
        <taxon>Hyphomicrobiales</taxon>
        <taxon>Phyllobacteriaceae</taxon>
        <taxon>Mesorhizobium</taxon>
    </lineage>
</organism>
<evidence type="ECO:0008006" key="3">
    <source>
        <dbReference type="Google" id="ProtNLM"/>
    </source>
</evidence>
<dbReference type="AlphaFoldDB" id="A0A1A5IXX7"/>
<evidence type="ECO:0000313" key="1">
    <source>
        <dbReference type="EMBL" id="OBP84029.1"/>
    </source>
</evidence>
<protein>
    <recommendedName>
        <fullName evidence="3">DUF3489 domain-containing protein</fullName>
    </recommendedName>
</protein>
<dbReference type="Proteomes" id="UP000093748">
    <property type="component" value="Unassembled WGS sequence"/>
</dbReference>
<accession>A0A1A5IXX7</accession>
<name>A0A1A5IXX7_RHILI</name>
<reference evidence="2" key="1">
    <citation type="submission" date="2016-06" db="EMBL/GenBank/DDBJ databases">
        <title>NZP2037 Pacbio-Illumina hybrid assembly.</title>
        <authorList>
            <person name="Ramsay J.P."/>
        </authorList>
    </citation>
    <scope>NUCLEOTIDE SEQUENCE [LARGE SCALE GENOMIC DNA]</scope>
    <source>
        <strain evidence="2">R7ANS::ICEMlSym2042</strain>
    </source>
</reference>
<proteinExistence type="predicted"/>
<dbReference type="Pfam" id="PF11994">
    <property type="entry name" value="DUF3489"/>
    <property type="match status" value="1"/>
</dbReference>
<evidence type="ECO:0000313" key="2">
    <source>
        <dbReference type="Proteomes" id="UP000093748"/>
    </source>
</evidence>
<sequence length="65" mass="7129">MVLKKLRLAKGVTLEALVEATGWQPHSVRGFLSGTVKKKLGQPLVSEVGKDGVRRYRLDNKAKAV</sequence>
<gene>
    <name evidence="1" type="ORF">BAE39_07915</name>
</gene>
<comment type="caution">
    <text evidence="1">The sequence shown here is derived from an EMBL/GenBank/DDBJ whole genome shotgun (WGS) entry which is preliminary data.</text>
</comment>
<dbReference type="EMBL" id="LZTJ01000001">
    <property type="protein sequence ID" value="OBP84029.1"/>
    <property type="molecule type" value="Genomic_DNA"/>
</dbReference>
<dbReference type="InterPro" id="IPR021880">
    <property type="entry name" value="DUF3489"/>
</dbReference>